<keyword evidence="2" id="KW-0858">Xylan degradation</keyword>
<evidence type="ECO:0000256" key="3">
    <source>
        <dbReference type="ARBA" id="ARBA00022801"/>
    </source>
</evidence>
<evidence type="ECO:0000313" key="11">
    <source>
        <dbReference type="Proteomes" id="UP000515297"/>
    </source>
</evidence>
<dbReference type="InterPro" id="IPR052176">
    <property type="entry name" value="Glycosyl_Hydrlase_43_Enz"/>
</dbReference>
<dbReference type="PANTHER" id="PTHR43772">
    <property type="entry name" value="ENDO-1,4-BETA-XYLANASE"/>
    <property type="match status" value="1"/>
</dbReference>
<evidence type="ECO:0000256" key="7">
    <source>
        <dbReference type="PIRSR" id="PIRSR606710-2"/>
    </source>
</evidence>
<dbReference type="Pfam" id="PF04616">
    <property type="entry name" value="Glyco_hydro_43"/>
    <property type="match status" value="1"/>
</dbReference>
<evidence type="ECO:0000313" key="10">
    <source>
        <dbReference type="EMBL" id="QNE04329.1"/>
    </source>
</evidence>
<accession>A0A7G6VRG4</accession>
<reference evidence="10 11" key="1">
    <citation type="submission" date="2020-08" db="EMBL/GenBank/DDBJ databases">
        <authorList>
            <person name="Liu G."/>
            <person name="Sun C."/>
        </authorList>
    </citation>
    <scope>NUCLEOTIDE SEQUENCE [LARGE SCALE GENOMIC DNA]</scope>
    <source>
        <strain evidence="10 11">OT19</strain>
    </source>
</reference>
<evidence type="ECO:0000256" key="9">
    <source>
        <dbReference type="SAM" id="SignalP"/>
    </source>
</evidence>
<dbReference type="AlphaFoldDB" id="A0A7G6VRG4"/>
<feature type="active site" description="Proton donor" evidence="6">
    <location>
        <position position="238"/>
    </location>
</feature>
<dbReference type="GO" id="GO:0045493">
    <property type="term" value="P:xylan catabolic process"/>
    <property type="evidence" value="ECO:0007669"/>
    <property type="project" value="UniProtKB-KW"/>
</dbReference>
<protein>
    <submittedName>
        <fullName evidence="10">Family 43 glycosylhydrolase</fullName>
    </submittedName>
</protein>
<evidence type="ECO:0000256" key="1">
    <source>
        <dbReference type="ARBA" id="ARBA00009865"/>
    </source>
</evidence>
<evidence type="ECO:0000256" key="2">
    <source>
        <dbReference type="ARBA" id="ARBA00022651"/>
    </source>
</evidence>
<organism evidence="10 11">
    <name type="scientific">Croceicoccus marinus</name>
    <dbReference type="NCBI Taxonomy" id="450378"/>
    <lineage>
        <taxon>Bacteria</taxon>
        <taxon>Pseudomonadati</taxon>
        <taxon>Pseudomonadota</taxon>
        <taxon>Alphaproteobacteria</taxon>
        <taxon>Sphingomonadales</taxon>
        <taxon>Erythrobacteraceae</taxon>
        <taxon>Croceicoccus</taxon>
    </lineage>
</organism>
<dbReference type="SUPFAM" id="SSF75005">
    <property type="entry name" value="Arabinanase/levansucrase/invertase"/>
    <property type="match status" value="1"/>
</dbReference>
<gene>
    <name evidence="10" type="ORF">H4O24_10060</name>
</gene>
<feature type="active site" description="Proton acceptor" evidence="6">
    <location>
        <position position="65"/>
    </location>
</feature>
<proteinExistence type="inferred from homology"/>
<dbReference type="Proteomes" id="UP000515297">
    <property type="component" value="Chromosome"/>
</dbReference>
<evidence type="ECO:0000256" key="5">
    <source>
        <dbReference type="ARBA" id="ARBA00023295"/>
    </source>
</evidence>
<evidence type="ECO:0000256" key="8">
    <source>
        <dbReference type="RuleBase" id="RU361187"/>
    </source>
</evidence>
<keyword evidence="3 8" id="KW-0378">Hydrolase</keyword>
<dbReference type="GO" id="GO:0004553">
    <property type="term" value="F:hydrolase activity, hydrolyzing O-glycosyl compounds"/>
    <property type="evidence" value="ECO:0007669"/>
    <property type="project" value="InterPro"/>
</dbReference>
<evidence type="ECO:0000256" key="4">
    <source>
        <dbReference type="ARBA" id="ARBA00023277"/>
    </source>
</evidence>
<keyword evidence="9" id="KW-0732">Signal</keyword>
<sequence length="355" mass="38506">MTGFRSAIFGLAAAAALPGCAAVDQAAPTAGTAPAAAAPATSAPATATNYQYTGNPLFRDLHTADPAPLVVGDTLYLYVGHDEAAEGQMFNITEWLAFSTKDMKTWTAHGPVMQPTDFSWVSRDAWASQVTEKDGRFWFYTAVEHDPEQGSQGKAIGVAVADNPLGPFRDAKGSALVRNEDTQGPHSWDDIDPTVWTEEDGTSWLIWGNANIYMARLAPDMISFDGPIRQIELPDFEEGPWIFKRGDMYYLAYASMDKTISPDERISYATAPAITGPWTWRGEITGAAANSFTIHPGIAEFKGEWYLFYHVGTLDVGDLEGGLGRRAVAVERMTFGEDGLINPVTQTETGILPLP</sequence>
<feature type="chain" id="PRO_5028977466" evidence="9">
    <location>
        <begin position="22"/>
        <end position="355"/>
    </location>
</feature>
<name>A0A7G6VRG4_9SPHN</name>
<keyword evidence="2" id="KW-0624">Polysaccharide degradation</keyword>
<dbReference type="RefSeq" id="WP_185883620.1">
    <property type="nucleotide sequence ID" value="NZ_CP060052.1"/>
</dbReference>
<dbReference type="InterPro" id="IPR006710">
    <property type="entry name" value="Glyco_hydro_43"/>
</dbReference>
<feature type="site" description="Important for catalytic activity, responsible for pKa modulation of the active site Glu and correct orientation of both the proton donor and substrate" evidence="7">
    <location>
        <position position="192"/>
    </location>
</feature>
<feature type="signal peptide" evidence="9">
    <location>
        <begin position="1"/>
        <end position="21"/>
    </location>
</feature>
<keyword evidence="4" id="KW-0119">Carbohydrate metabolism</keyword>
<evidence type="ECO:0000256" key="6">
    <source>
        <dbReference type="PIRSR" id="PIRSR606710-1"/>
    </source>
</evidence>
<dbReference type="Gene3D" id="2.115.10.20">
    <property type="entry name" value="Glycosyl hydrolase domain, family 43"/>
    <property type="match status" value="1"/>
</dbReference>
<dbReference type="PANTHER" id="PTHR43772:SF2">
    <property type="entry name" value="PUTATIVE (AFU_ORTHOLOGUE AFUA_2G04480)-RELATED"/>
    <property type="match status" value="1"/>
</dbReference>
<dbReference type="EMBL" id="CP060052">
    <property type="protein sequence ID" value="QNE04329.1"/>
    <property type="molecule type" value="Genomic_DNA"/>
</dbReference>
<dbReference type="InterPro" id="IPR023296">
    <property type="entry name" value="Glyco_hydro_beta-prop_sf"/>
</dbReference>
<keyword evidence="5 8" id="KW-0326">Glycosidase</keyword>
<comment type="similarity">
    <text evidence="1 8">Belongs to the glycosyl hydrolase 43 family.</text>
</comment>